<name>A0AB40AXW5_DIOCR</name>
<dbReference type="AlphaFoldDB" id="A0AB40AXW5"/>
<organism evidence="3 4">
    <name type="scientific">Dioscorea cayennensis subsp. rotundata</name>
    <name type="common">White Guinea yam</name>
    <name type="synonym">Dioscorea rotundata</name>
    <dbReference type="NCBI Taxonomy" id="55577"/>
    <lineage>
        <taxon>Eukaryota</taxon>
        <taxon>Viridiplantae</taxon>
        <taxon>Streptophyta</taxon>
        <taxon>Embryophyta</taxon>
        <taxon>Tracheophyta</taxon>
        <taxon>Spermatophyta</taxon>
        <taxon>Magnoliopsida</taxon>
        <taxon>Liliopsida</taxon>
        <taxon>Dioscoreales</taxon>
        <taxon>Dioscoreaceae</taxon>
        <taxon>Dioscorea</taxon>
    </lineage>
</organism>
<evidence type="ECO:0000256" key="2">
    <source>
        <dbReference type="SAM" id="Phobius"/>
    </source>
</evidence>
<dbReference type="GeneID" id="120256116"/>
<evidence type="ECO:0000313" key="4">
    <source>
        <dbReference type="RefSeq" id="XP_039119825.1"/>
    </source>
</evidence>
<keyword evidence="2" id="KW-1133">Transmembrane helix</keyword>
<protein>
    <submittedName>
        <fullName evidence="4">Uncharacterized protein LOC120256116</fullName>
    </submittedName>
</protein>
<keyword evidence="2" id="KW-0812">Transmembrane</keyword>
<feature type="region of interest" description="Disordered" evidence="1">
    <location>
        <begin position="1"/>
        <end position="27"/>
    </location>
</feature>
<feature type="compositionally biased region" description="Basic residues" evidence="1">
    <location>
        <begin position="16"/>
        <end position="27"/>
    </location>
</feature>
<feature type="transmembrane region" description="Helical" evidence="2">
    <location>
        <begin position="258"/>
        <end position="282"/>
    </location>
</feature>
<proteinExistence type="predicted"/>
<sequence length="290" mass="33404">MEVSSFSPLITLQPRPRPHLSGRLSRQRKPLRIHASRNNEEEDYQNIVDKNMVTLRRRITEVKALDRTEECVELEKDYCYKLYDSDVCEILGWLQVHMISSEPSMGIGITLMLRLNVPTSVLVIMLHLMDAAKCILDAVHVDHSTLNQMETSTSIICSSASLFNTTFLGKKNTYFLRNTRVFCSGKHNFGSDYGGWLVDENMIVLRKRLHEMKMAGKNYEPPSDWSEWEKKYHKRYEKGVYEVVGLVQNILMNTRPSLAIGIVFMLLFSVPSSITIFMFFLFDGGKSLFS</sequence>
<accession>A0AB40AXW5</accession>
<dbReference type="RefSeq" id="XP_039119825.1">
    <property type="nucleotide sequence ID" value="XM_039263891.1"/>
</dbReference>
<evidence type="ECO:0000256" key="1">
    <source>
        <dbReference type="SAM" id="MobiDB-lite"/>
    </source>
</evidence>
<dbReference type="PANTHER" id="PTHR33782:SF5">
    <property type="entry name" value="MEDIATOR OF RNA POLYMERASE II TRANSCRIPTION SUBUNIT"/>
    <property type="match status" value="1"/>
</dbReference>
<feature type="compositionally biased region" description="Polar residues" evidence="1">
    <location>
        <begin position="1"/>
        <end position="10"/>
    </location>
</feature>
<keyword evidence="2" id="KW-0472">Membrane</keyword>
<dbReference type="Proteomes" id="UP001515500">
    <property type="component" value="Unplaced"/>
</dbReference>
<keyword evidence="3" id="KW-1185">Reference proteome</keyword>
<dbReference type="PANTHER" id="PTHR33782">
    <property type="entry name" value="OS01G0121600 PROTEIN"/>
    <property type="match status" value="1"/>
</dbReference>
<evidence type="ECO:0000313" key="3">
    <source>
        <dbReference type="Proteomes" id="UP001515500"/>
    </source>
</evidence>
<gene>
    <name evidence="4" type="primary">LOC120256116</name>
</gene>
<reference evidence="4" key="1">
    <citation type="submission" date="2025-08" db="UniProtKB">
        <authorList>
            <consortium name="RefSeq"/>
        </authorList>
    </citation>
    <scope>IDENTIFICATION</scope>
</reference>